<evidence type="ECO:0000313" key="1">
    <source>
        <dbReference type="EMBL" id="WWC86934.1"/>
    </source>
</evidence>
<proteinExistence type="predicted"/>
<evidence type="ECO:0000313" key="2">
    <source>
        <dbReference type="Proteomes" id="UP001355207"/>
    </source>
</evidence>
<keyword evidence="2" id="KW-1185">Reference proteome</keyword>
<protein>
    <recommendedName>
        <fullName evidence="3">F-box domain-containing protein</fullName>
    </recommendedName>
</protein>
<dbReference type="AlphaFoldDB" id="A0AAX4JQD1"/>
<dbReference type="EMBL" id="CP144099">
    <property type="protein sequence ID" value="WWC86934.1"/>
    <property type="molecule type" value="Genomic_DNA"/>
</dbReference>
<dbReference type="RefSeq" id="XP_066073697.1">
    <property type="nucleotide sequence ID" value="XM_066217600.1"/>
</dbReference>
<accession>A0AAX4JQD1</accession>
<dbReference type="Proteomes" id="UP001355207">
    <property type="component" value="Chromosome 2"/>
</dbReference>
<dbReference type="GeneID" id="91092486"/>
<reference evidence="1 2" key="1">
    <citation type="submission" date="2024-01" db="EMBL/GenBank/DDBJ databases">
        <title>Comparative genomics of Cryptococcus and Kwoniella reveals pathogenesis evolution and contrasting modes of karyotype evolution via chromosome fusion or intercentromeric recombination.</title>
        <authorList>
            <person name="Coelho M.A."/>
            <person name="David-Palma M."/>
            <person name="Shea T."/>
            <person name="Bowers K."/>
            <person name="McGinley-Smith S."/>
            <person name="Mohammad A.W."/>
            <person name="Gnirke A."/>
            <person name="Yurkov A.M."/>
            <person name="Nowrousian M."/>
            <person name="Sun S."/>
            <person name="Cuomo C.A."/>
            <person name="Heitman J."/>
        </authorList>
    </citation>
    <scope>NUCLEOTIDE SEQUENCE [LARGE SCALE GENOMIC DNA]</scope>
    <source>
        <strain evidence="1 2">CBS 6074</strain>
    </source>
</reference>
<gene>
    <name evidence="1" type="ORF">L201_001814</name>
</gene>
<name>A0AAX4JQD1_9TREE</name>
<organism evidence="1 2">
    <name type="scientific">Kwoniella dendrophila CBS 6074</name>
    <dbReference type="NCBI Taxonomy" id="1295534"/>
    <lineage>
        <taxon>Eukaryota</taxon>
        <taxon>Fungi</taxon>
        <taxon>Dikarya</taxon>
        <taxon>Basidiomycota</taxon>
        <taxon>Agaricomycotina</taxon>
        <taxon>Tremellomycetes</taxon>
        <taxon>Tremellales</taxon>
        <taxon>Cryptococcaceae</taxon>
        <taxon>Kwoniella</taxon>
    </lineage>
</organism>
<sequence>MTDNLTTDANDLQLMDSPFNNAFGSENQHEKLEQSSSEIPFVNLKHDAATSNDLTMPLITFGAEIPDNDQPDRTTPHILNTDIMKNIFGFCDRSSLYNILQTSRLMYNMVIPILYEAICLDCADPEKFPLNLCTCMEYDYELAIMELEWGKLNPKNYVKRLLIYEHFSHKHLPFNELPNLIEIQIVIREHKTRRNKGIFWWSFCSDSNHSNSSLNNNDNENKNNEKSKIKSCNLIKNLQPKEITIFDVTNLNSPSPFLLPSKIITTTNSKEGDKFWSKLSRITIVLDSEKLKKAFNLSPESFSIKYENGFLNTLPIFPSTTQTHDHNHDHNHPSTRLDIIINKPNRREIDDFDSSGLSSILEDGVIIKRLRIPEAKRKEDLNDSGQEGFWDHFFWPIQFVPSNWKVHVWQKSLPI</sequence>
<evidence type="ECO:0008006" key="3">
    <source>
        <dbReference type="Google" id="ProtNLM"/>
    </source>
</evidence>